<evidence type="ECO:0000313" key="4">
    <source>
        <dbReference type="Proteomes" id="UP000828390"/>
    </source>
</evidence>
<keyword evidence="2" id="KW-0812">Transmembrane</keyword>
<protein>
    <submittedName>
        <fullName evidence="3">Uncharacterized protein</fullName>
    </submittedName>
</protein>
<comment type="caution">
    <text evidence="3">The sequence shown here is derived from an EMBL/GenBank/DDBJ whole genome shotgun (WGS) entry which is preliminary data.</text>
</comment>
<reference evidence="3" key="1">
    <citation type="journal article" date="2019" name="bioRxiv">
        <title>The Genome of the Zebra Mussel, Dreissena polymorpha: A Resource for Invasive Species Research.</title>
        <authorList>
            <person name="McCartney M.A."/>
            <person name="Auch B."/>
            <person name="Kono T."/>
            <person name="Mallez S."/>
            <person name="Zhang Y."/>
            <person name="Obille A."/>
            <person name="Becker A."/>
            <person name="Abrahante J.E."/>
            <person name="Garbe J."/>
            <person name="Badalamenti J.P."/>
            <person name="Herman A."/>
            <person name="Mangelson H."/>
            <person name="Liachko I."/>
            <person name="Sullivan S."/>
            <person name="Sone E.D."/>
            <person name="Koren S."/>
            <person name="Silverstein K.A.T."/>
            <person name="Beckman K.B."/>
            <person name="Gohl D.M."/>
        </authorList>
    </citation>
    <scope>NUCLEOTIDE SEQUENCE</scope>
    <source>
        <strain evidence="3">Duluth1</strain>
        <tissue evidence="3">Whole animal</tissue>
    </source>
</reference>
<name>A0A9D4LLH3_DREPO</name>
<feature type="compositionally biased region" description="Low complexity" evidence="1">
    <location>
        <begin position="63"/>
        <end position="77"/>
    </location>
</feature>
<feature type="region of interest" description="Disordered" evidence="1">
    <location>
        <begin position="33"/>
        <end position="113"/>
    </location>
</feature>
<dbReference type="EMBL" id="JAIWYP010000003">
    <property type="protein sequence ID" value="KAH3859677.1"/>
    <property type="molecule type" value="Genomic_DNA"/>
</dbReference>
<evidence type="ECO:0000256" key="2">
    <source>
        <dbReference type="SAM" id="Phobius"/>
    </source>
</evidence>
<sequence>MFRNAKETFLYILTIYTFYFGIAFRAAVPTAQGQSGIPAHFSPTQRHEGSPARVSPTQNPAESPSSGSFTNSPSDSPARGSLTQSPAGRPASENQTQSSAGRPARGNLTQKRLWNTLTRQNAERRILGEQAMVLEGDNPRILKRMSNQLTSMETKITKMILTARRGNNCDIKTCSYIRK</sequence>
<reference evidence="3" key="2">
    <citation type="submission" date="2020-11" db="EMBL/GenBank/DDBJ databases">
        <authorList>
            <person name="McCartney M.A."/>
            <person name="Auch B."/>
            <person name="Kono T."/>
            <person name="Mallez S."/>
            <person name="Becker A."/>
            <person name="Gohl D.M."/>
            <person name="Silverstein K.A.T."/>
            <person name="Koren S."/>
            <person name="Bechman K.B."/>
            <person name="Herman A."/>
            <person name="Abrahante J.E."/>
            <person name="Garbe J."/>
        </authorList>
    </citation>
    <scope>NUCLEOTIDE SEQUENCE</scope>
    <source>
        <strain evidence="3">Duluth1</strain>
        <tissue evidence="3">Whole animal</tissue>
    </source>
</reference>
<evidence type="ECO:0000313" key="3">
    <source>
        <dbReference type="EMBL" id="KAH3859677.1"/>
    </source>
</evidence>
<feature type="compositionally biased region" description="Polar residues" evidence="1">
    <location>
        <begin position="81"/>
        <end position="100"/>
    </location>
</feature>
<keyword evidence="4" id="KW-1185">Reference proteome</keyword>
<keyword evidence="2" id="KW-0472">Membrane</keyword>
<dbReference type="Proteomes" id="UP000828390">
    <property type="component" value="Unassembled WGS sequence"/>
</dbReference>
<keyword evidence="2" id="KW-1133">Transmembrane helix</keyword>
<dbReference type="AlphaFoldDB" id="A0A9D4LLH3"/>
<gene>
    <name evidence="3" type="ORF">DPMN_102497</name>
</gene>
<accession>A0A9D4LLH3</accession>
<feature type="transmembrane region" description="Helical" evidence="2">
    <location>
        <begin position="9"/>
        <end position="28"/>
    </location>
</feature>
<proteinExistence type="predicted"/>
<evidence type="ECO:0000256" key="1">
    <source>
        <dbReference type="SAM" id="MobiDB-lite"/>
    </source>
</evidence>
<organism evidence="3 4">
    <name type="scientific">Dreissena polymorpha</name>
    <name type="common">Zebra mussel</name>
    <name type="synonym">Mytilus polymorpha</name>
    <dbReference type="NCBI Taxonomy" id="45954"/>
    <lineage>
        <taxon>Eukaryota</taxon>
        <taxon>Metazoa</taxon>
        <taxon>Spiralia</taxon>
        <taxon>Lophotrochozoa</taxon>
        <taxon>Mollusca</taxon>
        <taxon>Bivalvia</taxon>
        <taxon>Autobranchia</taxon>
        <taxon>Heteroconchia</taxon>
        <taxon>Euheterodonta</taxon>
        <taxon>Imparidentia</taxon>
        <taxon>Neoheterodontei</taxon>
        <taxon>Myida</taxon>
        <taxon>Dreissenoidea</taxon>
        <taxon>Dreissenidae</taxon>
        <taxon>Dreissena</taxon>
    </lineage>
</organism>